<reference evidence="4" key="1">
    <citation type="journal article" date="2014" name="Nat. Commun.">
        <title>Genome sequence of mungbean and insights into evolution within Vigna species.</title>
        <authorList>
            <person name="Kang Y.J."/>
            <person name="Kim S.K."/>
            <person name="Kim M.Y."/>
            <person name="Lestari P."/>
            <person name="Kim K.H."/>
            <person name="Ha B.K."/>
            <person name="Jun T.H."/>
            <person name="Hwang W.J."/>
            <person name="Lee T."/>
            <person name="Lee J."/>
            <person name="Shim S."/>
            <person name="Yoon M.Y."/>
            <person name="Jang Y.E."/>
            <person name="Han K.S."/>
            <person name="Taeprayoon P."/>
            <person name="Yoon N."/>
            <person name="Somta P."/>
            <person name="Tanya P."/>
            <person name="Kim K.S."/>
            <person name="Gwag J.G."/>
            <person name="Moon J.K."/>
            <person name="Lee Y.H."/>
            <person name="Park B.S."/>
            <person name="Bombarely A."/>
            <person name="Doyle J.J."/>
            <person name="Jackson S.A."/>
            <person name="Schafleitner R."/>
            <person name="Srinives P."/>
            <person name="Varshney R.K."/>
            <person name="Lee S.H."/>
        </authorList>
    </citation>
    <scope>NUCLEOTIDE SEQUENCE [LARGE SCALE GENOMIC DNA]</scope>
    <source>
        <strain evidence="4">cv. VC1973A</strain>
    </source>
</reference>
<proteinExistence type="inferred from homology"/>
<sequence>MPQHHLCKVLITQPKCSISSNMAISCSAEWSLACTNCSRTTHHLHAVIPTCHFPSWCTVSPSHPRFFHVNFSASPTPILEEEPSNTPIIHLDVNFADVQQYSKPEAENLNEFLCGLFEDPKTRELAFDYYQRLKERPEFRPNKSTLRYVIRYLMSLKEWDLILSVSEDFQVYHVLPDRATCSSLIKFCIKRRKFRIADVLLNVFNSDSKVAFLACSSAMGSYNKLHMFRNTVLVYERMKSTGILLDSVGYLHIMEAYSKLNECDKVVQLFHEFKSRKLRTSARYLSQIYGILCESLGKFGRAFEALDYFREMTQKGISEYSIYSTLIYSFASLRKVDVAEELFREAKSKTVIKDPEVYLRLMLMYIDEGLLEKTLEILKAMDDADVKVSDSIICTIVNGFSKKRGFSAAVKVFEDLVSKGYEPGQVTYASVINAYWRLGQCSKAEEVFEEMEKKGFDKCVYAYSSMIVMYGRIGKVSSATRLVAKMKERGCKPNVWIYNSLIDMHGREKNLKQLEKLWREMKRRKVAPDKVTYTTIISAYNKAGEFESCVKLFDEYRINGGLIDRAMAGIMVGVYTKIGQVDDLVKLLQDMKTEGTRLDQRLYQSAWNAFKDAGLQLQAKWMKESFLVA</sequence>
<gene>
    <name evidence="5" type="primary">LOC106777992</name>
</gene>
<dbReference type="PANTHER" id="PTHR47447">
    <property type="entry name" value="OS03G0856100 PROTEIN"/>
    <property type="match status" value="1"/>
</dbReference>
<comment type="similarity">
    <text evidence="1">Belongs to the PPR family. P subfamily.</text>
</comment>
<dbReference type="OrthoDB" id="185373at2759"/>
<feature type="repeat" description="PPR" evidence="3">
    <location>
        <begin position="529"/>
        <end position="563"/>
    </location>
</feature>
<organism evidence="4 5">
    <name type="scientific">Vigna radiata var. radiata</name>
    <name type="common">Mung bean</name>
    <name type="synonym">Phaseolus aureus</name>
    <dbReference type="NCBI Taxonomy" id="3916"/>
    <lineage>
        <taxon>Eukaryota</taxon>
        <taxon>Viridiplantae</taxon>
        <taxon>Streptophyta</taxon>
        <taxon>Embryophyta</taxon>
        <taxon>Tracheophyta</taxon>
        <taxon>Spermatophyta</taxon>
        <taxon>Magnoliopsida</taxon>
        <taxon>eudicotyledons</taxon>
        <taxon>Gunneridae</taxon>
        <taxon>Pentapetalae</taxon>
        <taxon>rosids</taxon>
        <taxon>fabids</taxon>
        <taxon>Fabales</taxon>
        <taxon>Fabaceae</taxon>
        <taxon>Papilionoideae</taxon>
        <taxon>50 kb inversion clade</taxon>
        <taxon>NPAAA clade</taxon>
        <taxon>indigoferoid/millettioid clade</taxon>
        <taxon>Phaseoleae</taxon>
        <taxon>Vigna</taxon>
    </lineage>
</organism>
<evidence type="ECO:0000313" key="4">
    <source>
        <dbReference type="Proteomes" id="UP000087766"/>
    </source>
</evidence>
<feature type="repeat" description="PPR" evidence="3">
    <location>
        <begin position="494"/>
        <end position="528"/>
    </location>
</feature>
<dbReference type="PROSITE" id="PS51375">
    <property type="entry name" value="PPR"/>
    <property type="match status" value="5"/>
</dbReference>
<evidence type="ECO:0000256" key="1">
    <source>
        <dbReference type="ARBA" id="ARBA00007626"/>
    </source>
</evidence>
<dbReference type="Pfam" id="PF13041">
    <property type="entry name" value="PPR_2"/>
    <property type="match status" value="1"/>
</dbReference>
<evidence type="ECO:0000313" key="5">
    <source>
        <dbReference type="RefSeq" id="XP_014521341.2"/>
    </source>
</evidence>
<keyword evidence="2" id="KW-0677">Repeat</keyword>
<feature type="repeat" description="PPR" evidence="3">
    <location>
        <begin position="459"/>
        <end position="493"/>
    </location>
</feature>
<dbReference type="RefSeq" id="XP_014521341.2">
    <property type="nucleotide sequence ID" value="XM_014665855.2"/>
</dbReference>
<accession>A0A1S3VSI4</accession>
<dbReference type="PANTHER" id="PTHR47447:SF21">
    <property type="entry name" value="PENTACOTRIPEPTIDE-REPEAT REGION OF PRORP DOMAIN-CONTAINING PROTEIN"/>
    <property type="match status" value="1"/>
</dbReference>
<feature type="repeat" description="PPR" evidence="3">
    <location>
        <begin position="389"/>
        <end position="423"/>
    </location>
</feature>
<evidence type="ECO:0000256" key="2">
    <source>
        <dbReference type="ARBA" id="ARBA00022737"/>
    </source>
</evidence>
<dbReference type="NCBIfam" id="TIGR00756">
    <property type="entry name" value="PPR"/>
    <property type="match status" value="5"/>
</dbReference>
<dbReference type="GeneID" id="106777992"/>
<dbReference type="Gene3D" id="1.25.40.10">
    <property type="entry name" value="Tetratricopeptide repeat domain"/>
    <property type="match status" value="3"/>
</dbReference>
<dbReference type="AlphaFoldDB" id="A0A1S3VSI4"/>
<dbReference type="SUPFAM" id="SSF81901">
    <property type="entry name" value="HCP-like"/>
    <property type="match status" value="1"/>
</dbReference>
<name>A0A1S3VSI4_VIGRR</name>
<protein>
    <submittedName>
        <fullName evidence="5">Pentatricopeptide repeat-containing protein At5g13770, chloroplastic</fullName>
    </submittedName>
</protein>
<dbReference type="InterPro" id="IPR011990">
    <property type="entry name" value="TPR-like_helical_dom_sf"/>
</dbReference>
<feature type="repeat" description="PPR" evidence="3">
    <location>
        <begin position="424"/>
        <end position="458"/>
    </location>
</feature>
<dbReference type="Proteomes" id="UP000087766">
    <property type="component" value="Chromosome 11"/>
</dbReference>
<evidence type="ECO:0000256" key="3">
    <source>
        <dbReference type="PROSITE-ProRule" id="PRU00708"/>
    </source>
</evidence>
<dbReference type="InterPro" id="IPR002885">
    <property type="entry name" value="PPR_rpt"/>
</dbReference>
<dbReference type="KEGG" id="vra:106777992"/>
<keyword evidence="4" id="KW-1185">Reference proteome</keyword>
<dbReference type="Pfam" id="PF01535">
    <property type="entry name" value="PPR"/>
    <property type="match status" value="7"/>
</dbReference>
<reference evidence="5" key="2">
    <citation type="submission" date="2025-08" db="UniProtKB">
        <authorList>
            <consortium name="RefSeq"/>
        </authorList>
    </citation>
    <scope>IDENTIFICATION</scope>
    <source>
        <tissue evidence="5">Leaf</tissue>
    </source>
</reference>